<evidence type="ECO:0000313" key="3">
    <source>
        <dbReference type="Proteomes" id="UP001266305"/>
    </source>
</evidence>
<sequence length="91" mass="10516">VASPATVLFVITTKVAHALPNICVSWDWPMCILRMLMELDFSCNMCLHVFIDRVFSMWGKQLFRHLLSPSAEDIDPVYRTQFETLLVNLDN</sequence>
<accession>A0ABQ9VVN4</accession>
<dbReference type="Proteomes" id="UP001266305">
    <property type="component" value="Unassembled WGS sequence"/>
</dbReference>
<evidence type="ECO:0000313" key="2">
    <source>
        <dbReference type="EMBL" id="KAK2113205.1"/>
    </source>
</evidence>
<feature type="signal peptide" evidence="1">
    <location>
        <begin position="1"/>
        <end position="18"/>
    </location>
</feature>
<feature type="non-terminal residue" evidence="2">
    <location>
        <position position="1"/>
    </location>
</feature>
<evidence type="ECO:0000256" key="1">
    <source>
        <dbReference type="SAM" id="SignalP"/>
    </source>
</evidence>
<organism evidence="2 3">
    <name type="scientific">Saguinus oedipus</name>
    <name type="common">Cotton-top tamarin</name>
    <name type="synonym">Oedipomidas oedipus</name>
    <dbReference type="NCBI Taxonomy" id="9490"/>
    <lineage>
        <taxon>Eukaryota</taxon>
        <taxon>Metazoa</taxon>
        <taxon>Chordata</taxon>
        <taxon>Craniata</taxon>
        <taxon>Vertebrata</taxon>
        <taxon>Euteleostomi</taxon>
        <taxon>Mammalia</taxon>
        <taxon>Eutheria</taxon>
        <taxon>Euarchontoglires</taxon>
        <taxon>Primates</taxon>
        <taxon>Haplorrhini</taxon>
        <taxon>Platyrrhini</taxon>
        <taxon>Cebidae</taxon>
        <taxon>Callitrichinae</taxon>
        <taxon>Saguinus</taxon>
    </lineage>
</organism>
<gene>
    <name evidence="2" type="ORF">P7K49_007471</name>
</gene>
<proteinExistence type="predicted"/>
<comment type="caution">
    <text evidence="2">The sequence shown here is derived from an EMBL/GenBank/DDBJ whole genome shotgun (WGS) entry which is preliminary data.</text>
</comment>
<reference evidence="2 3" key="1">
    <citation type="submission" date="2023-05" db="EMBL/GenBank/DDBJ databases">
        <title>B98-5 Cell Line De Novo Hybrid Assembly: An Optical Mapping Approach.</title>
        <authorList>
            <person name="Kananen K."/>
            <person name="Auerbach J.A."/>
            <person name="Kautto E."/>
            <person name="Blachly J.S."/>
        </authorList>
    </citation>
    <scope>NUCLEOTIDE SEQUENCE [LARGE SCALE GENOMIC DNA]</scope>
    <source>
        <strain evidence="2">B95-8</strain>
        <tissue evidence="2">Cell line</tissue>
    </source>
</reference>
<name>A0ABQ9VVN4_SAGOE</name>
<protein>
    <submittedName>
        <fullName evidence="2">Uncharacterized protein</fullName>
    </submittedName>
</protein>
<keyword evidence="1" id="KW-0732">Signal</keyword>
<dbReference type="EMBL" id="JASSZA010000004">
    <property type="protein sequence ID" value="KAK2113205.1"/>
    <property type="molecule type" value="Genomic_DNA"/>
</dbReference>
<keyword evidence="3" id="KW-1185">Reference proteome</keyword>
<feature type="chain" id="PRO_5046853428" evidence="1">
    <location>
        <begin position="19"/>
        <end position="91"/>
    </location>
</feature>